<dbReference type="EMBL" id="JAUKPO010000019">
    <property type="protein sequence ID" value="MDO1449473.1"/>
    <property type="molecule type" value="Genomic_DNA"/>
</dbReference>
<keyword evidence="4" id="KW-1185">Reference proteome</keyword>
<feature type="transmembrane region" description="Helical" evidence="1">
    <location>
        <begin position="38"/>
        <end position="58"/>
    </location>
</feature>
<comment type="caution">
    <text evidence="3">The sequence shown here is derived from an EMBL/GenBank/DDBJ whole genome shotgun (WGS) entry which is preliminary data.</text>
</comment>
<evidence type="ECO:0000259" key="2">
    <source>
        <dbReference type="Pfam" id="PF04235"/>
    </source>
</evidence>
<accession>A0ABT8RE57</accession>
<keyword evidence="1" id="KW-0472">Membrane</keyword>
<feature type="transmembrane region" description="Helical" evidence="1">
    <location>
        <begin position="140"/>
        <end position="155"/>
    </location>
</feature>
<evidence type="ECO:0000256" key="1">
    <source>
        <dbReference type="SAM" id="Phobius"/>
    </source>
</evidence>
<feature type="transmembrane region" description="Helical" evidence="1">
    <location>
        <begin position="269"/>
        <end position="289"/>
    </location>
</feature>
<dbReference type="Pfam" id="PF04235">
    <property type="entry name" value="DUF418"/>
    <property type="match status" value="1"/>
</dbReference>
<gene>
    <name evidence="3" type="ORF">Q0590_24570</name>
</gene>
<reference evidence="3" key="1">
    <citation type="submission" date="2023-07" db="EMBL/GenBank/DDBJ databases">
        <title>The genome sequence of Rhodocytophaga aerolata KACC 12507.</title>
        <authorList>
            <person name="Zhang X."/>
        </authorList>
    </citation>
    <scope>NUCLEOTIDE SEQUENCE</scope>
    <source>
        <strain evidence="3">KACC 12507</strain>
    </source>
</reference>
<evidence type="ECO:0000313" key="3">
    <source>
        <dbReference type="EMBL" id="MDO1449473.1"/>
    </source>
</evidence>
<feature type="transmembrane region" description="Helical" evidence="1">
    <location>
        <begin position="379"/>
        <end position="400"/>
    </location>
</feature>
<protein>
    <submittedName>
        <fullName evidence="3">DUF418 domain-containing protein</fullName>
    </submittedName>
</protein>
<feature type="transmembrane region" description="Helical" evidence="1">
    <location>
        <begin position="236"/>
        <end position="257"/>
    </location>
</feature>
<feature type="transmembrane region" description="Helical" evidence="1">
    <location>
        <begin position="351"/>
        <end position="373"/>
    </location>
</feature>
<dbReference type="InterPro" id="IPR007349">
    <property type="entry name" value="DUF418"/>
</dbReference>
<dbReference type="InterPro" id="IPR052529">
    <property type="entry name" value="Bact_Transport_Assoc"/>
</dbReference>
<proteinExistence type="predicted"/>
<feature type="transmembrane region" description="Helical" evidence="1">
    <location>
        <begin position="309"/>
        <end position="331"/>
    </location>
</feature>
<feature type="transmembrane region" description="Helical" evidence="1">
    <location>
        <begin position="162"/>
        <end position="183"/>
    </location>
</feature>
<sequence length="433" mass="48411">MKKTELQQPSFHVEKKPETSLKPLGSSNRIEILDALRGFAICGILLVNLPFLMGYYYLTDQQQAAMPFAEADKVVLLLIHFFVEGKFYSLFSLLFGIGFAVQLVRAGEKKSDFLPYYIRRLFILFLIGLAHLLLLWTGDILAAYAITGFVLLLFRNKSNQTLLLWAVVLLILPVIQYALVLTVDGKVQPGMAFAIAASVIKQKLGLTGTRLSQLQGDYLSMIQSNLVSACYRFEHLLYTGRFFKILAMFLLGFYAGRKKLFSSPETHRPLINTLITGGLLLGVPANLVLTWLMELGGDTPPSMLGLVQSLVYMLGVVPLSLCYVALFTLAWQKEKWQGRLRFLVPVGKMALSNYLLQSVICVGVFNGIGLGLLGEVGPFIGLGIAAAILVFQLVLSHWWLRHFQFGPVEWLWRCLTYGKFLSIKLKPMVSEVS</sequence>
<feature type="transmembrane region" description="Helical" evidence="1">
    <location>
        <begin position="116"/>
        <end position="134"/>
    </location>
</feature>
<dbReference type="RefSeq" id="WP_302040276.1">
    <property type="nucleotide sequence ID" value="NZ_JAUKPO010000019.1"/>
</dbReference>
<feature type="transmembrane region" description="Helical" evidence="1">
    <location>
        <begin position="87"/>
        <end position="104"/>
    </location>
</feature>
<dbReference type="PANTHER" id="PTHR30590">
    <property type="entry name" value="INNER MEMBRANE PROTEIN"/>
    <property type="match status" value="1"/>
</dbReference>
<keyword evidence="1" id="KW-1133">Transmembrane helix</keyword>
<organism evidence="3 4">
    <name type="scientific">Rhodocytophaga aerolata</name>
    <dbReference type="NCBI Taxonomy" id="455078"/>
    <lineage>
        <taxon>Bacteria</taxon>
        <taxon>Pseudomonadati</taxon>
        <taxon>Bacteroidota</taxon>
        <taxon>Cytophagia</taxon>
        <taxon>Cytophagales</taxon>
        <taxon>Rhodocytophagaceae</taxon>
        <taxon>Rhodocytophaga</taxon>
    </lineage>
</organism>
<name>A0ABT8RE57_9BACT</name>
<feature type="domain" description="DUF418" evidence="2">
    <location>
        <begin position="255"/>
        <end position="419"/>
    </location>
</feature>
<keyword evidence="1" id="KW-0812">Transmembrane</keyword>
<dbReference type="Proteomes" id="UP001168528">
    <property type="component" value="Unassembled WGS sequence"/>
</dbReference>
<evidence type="ECO:0000313" key="4">
    <source>
        <dbReference type="Proteomes" id="UP001168528"/>
    </source>
</evidence>
<dbReference type="PANTHER" id="PTHR30590:SF2">
    <property type="entry name" value="INNER MEMBRANE PROTEIN"/>
    <property type="match status" value="1"/>
</dbReference>